<keyword evidence="5" id="KW-0479">Metal-binding</keyword>
<dbReference type="FunFam" id="1.10.490.10:FF:000002">
    <property type="entry name" value="Hemoglobin subunit alpha"/>
    <property type="match status" value="1"/>
</dbReference>
<dbReference type="InterPro" id="IPR000971">
    <property type="entry name" value="Globin"/>
</dbReference>
<reference evidence="9" key="1">
    <citation type="journal article" date="2022" name="bioRxiv">
        <title>Sequencing and chromosome-scale assembly of the giantPleurodeles waltlgenome.</title>
        <authorList>
            <person name="Brown T."/>
            <person name="Elewa A."/>
            <person name="Iarovenko S."/>
            <person name="Subramanian E."/>
            <person name="Araus A.J."/>
            <person name="Petzold A."/>
            <person name="Susuki M."/>
            <person name="Suzuki K.-i.T."/>
            <person name="Hayashi T."/>
            <person name="Toyoda A."/>
            <person name="Oliveira C."/>
            <person name="Osipova E."/>
            <person name="Leigh N.D."/>
            <person name="Simon A."/>
            <person name="Yun M.H."/>
        </authorList>
    </citation>
    <scope>NUCLEOTIDE SEQUENCE</scope>
    <source>
        <strain evidence="9">20211129_DDA</strain>
        <tissue evidence="9">Liver</tissue>
    </source>
</reference>
<sequence length="142" mass="15857">MVLSPQDKANVKAVWEHVKGHEEVYGAEALYRAFLCDPQTQTYFAGKDLSENSAFLHSHGKKVMCALTNAIAHIDDIDGCMSKLSDKHAHELMVDPGNFDILAHHILTVLAMFLSQLLTCANHRSVDKFLSCVKNVLTSKYR</sequence>
<dbReference type="PANTHER" id="PTHR11442:SF48">
    <property type="entry name" value="HEMOGLOBIN SUBUNIT ALPHA"/>
    <property type="match status" value="1"/>
</dbReference>
<dbReference type="SUPFAM" id="SSF46458">
    <property type="entry name" value="Globin-like"/>
    <property type="match status" value="1"/>
</dbReference>
<keyword evidence="4 7" id="KW-0561">Oxygen transport</keyword>
<evidence type="ECO:0000256" key="1">
    <source>
        <dbReference type="ARBA" id="ARBA00008705"/>
    </source>
</evidence>
<organism evidence="9 10">
    <name type="scientific">Pleurodeles waltl</name>
    <name type="common">Iberian ribbed newt</name>
    <dbReference type="NCBI Taxonomy" id="8319"/>
    <lineage>
        <taxon>Eukaryota</taxon>
        <taxon>Metazoa</taxon>
        <taxon>Chordata</taxon>
        <taxon>Craniata</taxon>
        <taxon>Vertebrata</taxon>
        <taxon>Euteleostomi</taxon>
        <taxon>Amphibia</taxon>
        <taxon>Batrachia</taxon>
        <taxon>Caudata</taxon>
        <taxon>Salamandroidea</taxon>
        <taxon>Salamandridae</taxon>
        <taxon>Pleurodelinae</taxon>
        <taxon>Pleurodeles</taxon>
    </lineage>
</organism>
<comment type="caution">
    <text evidence="9">The sequence shown here is derived from an EMBL/GenBank/DDBJ whole genome shotgun (WGS) entry which is preliminary data.</text>
</comment>
<evidence type="ECO:0000313" key="10">
    <source>
        <dbReference type="Proteomes" id="UP001066276"/>
    </source>
</evidence>
<dbReference type="InterPro" id="IPR012292">
    <property type="entry name" value="Globin/Proto"/>
</dbReference>
<dbReference type="AlphaFoldDB" id="A0AAV7M513"/>
<keyword evidence="3 7" id="KW-0349">Heme</keyword>
<dbReference type="Proteomes" id="UP001066276">
    <property type="component" value="Chromosome 10"/>
</dbReference>
<dbReference type="EMBL" id="JANPWB010000014">
    <property type="protein sequence ID" value="KAJ1098204.1"/>
    <property type="molecule type" value="Genomic_DNA"/>
</dbReference>
<dbReference type="GO" id="GO:0005833">
    <property type="term" value="C:hemoglobin complex"/>
    <property type="evidence" value="ECO:0007669"/>
    <property type="project" value="InterPro"/>
</dbReference>
<dbReference type="InterPro" id="IPR009050">
    <property type="entry name" value="Globin-like_sf"/>
</dbReference>
<keyword evidence="10" id="KW-1185">Reference proteome</keyword>
<protein>
    <recommendedName>
        <fullName evidence="8">Globin domain-containing protein</fullName>
    </recommendedName>
</protein>
<evidence type="ECO:0000256" key="2">
    <source>
        <dbReference type="ARBA" id="ARBA00022448"/>
    </source>
</evidence>
<dbReference type="GO" id="GO:0031720">
    <property type="term" value="F:haptoglobin binding"/>
    <property type="evidence" value="ECO:0007669"/>
    <property type="project" value="TreeGrafter"/>
</dbReference>
<dbReference type="PANTHER" id="PTHR11442">
    <property type="entry name" value="HEMOGLOBIN FAMILY MEMBER"/>
    <property type="match status" value="1"/>
</dbReference>
<dbReference type="InterPro" id="IPR002338">
    <property type="entry name" value="Hemoglobin_a-typ"/>
</dbReference>
<keyword evidence="6" id="KW-0408">Iron</keyword>
<comment type="similarity">
    <text evidence="1 7">Belongs to the globin family.</text>
</comment>
<accession>A0AAV7M513</accession>
<dbReference type="CDD" id="cd08927">
    <property type="entry name" value="Hb-alpha-like"/>
    <property type="match status" value="1"/>
</dbReference>
<proteinExistence type="inferred from homology"/>
<dbReference type="GO" id="GO:0019825">
    <property type="term" value="F:oxygen binding"/>
    <property type="evidence" value="ECO:0007669"/>
    <property type="project" value="InterPro"/>
</dbReference>
<name>A0AAV7M513_PLEWA</name>
<dbReference type="GO" id="GO:0042744">
    <property type="term" value="P:hydrogen peroxide catabolic process"/>
    <property type="evidence" value="ECO:0007669"/>
    <property type="project" value="TreeGrafter"/>
</dbReference>
<dbReference type="Gene3D" id="1.10.490.10">
    <property type="entry name" value="Globins"/>
    <property type="match status" value="1"/>
</dbReference>
<dbReference type="InterPro" id="IPR050056">
    <property type="entry name" value="Hemoglobin_oxygen_transport"/>
</dbReference>
<dbReference type="GO" id="GO:0072562">
    <property type="term" value="C:blood microparticle"/>
    <property type="evidence" value="ECO:0007669"/>
    <property type="project" value="TreeGrafter"/>
</dbReference>
<evidence type="ECO:0000256" key="4">
    <source>
        <dbReference type="ARBA" id="ARBA00022621"/>
    </source>
</evidence>
<evidence type="ECO:0000256" key="7">
    <source>
        <dbReference type="RuleBase" id="RU000356"/>
    </source>
</evidence>
<evidence type="ECO:0000313" key="9">
    <source>
        <dbReference type="EMBL" id="KAJ1098204.1"/>
    </source>
</evidence>
<dbReference type="Pfam" id="PF00042">
    <property type="entry name" value="Globin"/>
    <property type="match status" value="1"/>
</dbReference>
<dbReference type="GO" id="GO:0043177">
    <property type="term" value="F:organic acid binding"/>
    <property type="evidence" value="ECO:0007669"/>
    <property type="project" value="TreeGrafter"/>
</dbReference>
<dbReference type="GO" id="GO:0046872">
    <property type="term" value="F:metal ion binding"/>
    <property type="evidence" value="ECO:0007669"/>
    <property type="project" value="UniProtKB-KW"/>
</dbReference>
<gene>
    <name evidence="9" type="ORF">NDU88_003320</name>
</gene>
<evidence type="ECO:0000256" key="3">
    <source>
        <dbReference type="ARBA" id="ARBA00022617"/>
    </source>
</evidence>
<dbReference type="GO" id="GO:0031838">
    <property type="term" value="C:haptoglobin-hemoglobin complex"/>
    <property type="evidence" value="ECO:0007669"/>
    <property type="project" value="TreeGrafter"/>
</dbReference>
<dbReference type="GO" id="GO:0004601">
    <property type="term" value="F:peroxidase activity"/>
    <property type="evidence" value="ECO:0007669"/>
    <property type="project" value="TreeGrafter"/>
</dbReference>
<dbReference type="GO" id="GO:0005344">
    <property type="term" value="F:oxygen carrier activity"/>
    <property type="evidence" value="ECO:0007669"/>
    <property type="project" value="UniProtKB-KW"/>
</dbReference>
<dbReference type="GO" id="GO:0020037">
    <property type="term" value="F:heme binding"/>
    <property type="evidence" value="ECO:0007669"/>
    <property type="project" value="InterPro"/>
</dbReference>
<dbReference type="PRINTS" id="PR00612">
    <property type="entry name" value="ALPHAHAEM"/>
</dbReference>
<evidence type="ECO:0000259" key="8">
    <source>
        <dbReference type="PROSITE" id="PS01033"/>
    </source>
</evidence>
<keyword evidence="2 7" id="KW-0813">Transport</keyword>
<evidence type="ECO:0000256" key="5">
    <source>
        <dbReference type="ARBA" id="ARBA00022723"/>
    </source>
</evidence>
<evidence type="ECO:0000256" key="6">
    <source>
        <dbReference type="ARBA" id="ARBA00023004"/>
    </source>
</evidence>
<feature type="domain" description="Globin" evidence="8">
    <location>
        <begin position="2"/>
        <end position="142"/>
    </location>
</feature>
<dbReference type="PROSITE" id="PS01033">
    <property type="entry name" value="GLOBIN"/>
    <property type="match status" value="1"/>
</dbReference>